<dbReference type="Proteomes" id="UP000661691">
    <property type="component" value="Unassembled WGS sequence"/>
</dbReference>
<feature type="region of interest" description="Disordered" evidence="1">
    <location>
        <begin position="79"/>
        <end position="104"/>
    </location>
</feature>
<sequence>MSRVDRIKNNIDEKRSYADMLKSELKEMRSQKKNISDNLSPEEIDYQIQIANQSKIYHEALKETNEKVDLYQRHLKDVRKQEEKIKKDKSSKQKERETVDSTSETETRYIPIPVPIARKKINWGFHKNFWKCVAISYVTGGMLIILPIAIFFLLILLPFVLFGKAKKIVS</sequence>
<organism evidence="3 4">
    <name type="scientific">Polycladospora coralii</name>
    <dbReference type="NCBI Taxonomy" id="2771432"/>
    <lineage>
        <taxon>Bacteria</taxon>
        <taxon>Bacillati</taxon>
        <taxon>Bacillota</taxon>
        <taxon>Bacilli</taxon>
        <taxon>Bacillales</taxon>
        <taxon>Thermoactinomycetaceae</taxon>
        <taxon>Polycladospora</taxon>
    </lineage>
</organism>
<comment type="caution">
    <text evidence="3">The sequence shown here is derived from an EMBL/GenBank/DDBJ whole genome shotgun (WGS) entry which is preliminary data.</text>
</comment>
<protein>
    <submittedName>
        <fullName evidence="3">Uncharacterized protein</fullName>
    </submittedName>
</protein>
<keyword evidence="2" id="KW-0812">Transmembrane</keyword>
<reference evidence="4" key="1">
    <citation type="submission" date="2022-10" db="EMBL/GenBank/DDBJ databases">
        <title>A novel bacterium of genus Hazenella, isolated from South China Sea.</title>
        <authorList>
            <person name="Huang H."/>
            <person name="Mo K."/>
            <person name="Hu Y."/>
        </authorList>
    </citation>
    <scope>NUCLEOTIDE SEQUENCE [LARGE SCALE GENOMIC DNA]</scope>
    <source>
        <strain evidence="4">IB182357</strain>
    </source>
</reference>
<dbReference type="EMBL" id="JACXAH010000040">
    <property type="protein sequence ID" value="MBD1373844.1"/>
    <property type="molecule type" value="Genomic_DNA"/>
</dbReference>
<dbReference type="AlphaFoldDB" id="A0A926RVQ7"/>
<feature type="transmembrane region" description="Helical" evidence="2">
    <location>
        <begin position="137"/>
        <end position="162"/>
    </location>
</feature>
<proteinExistence type="predicted"/>
<evidence type="ECO:0000313" key="4">
    <source>
        <dbReference type="Proteomes" id="UP000661691"/>
    </source>
</evidence>
<evidence type="ECO:0000256" key="1">
    <source>
        <dbReference type="SAM" id="MobiDB-lite"/>
    </source>
</evidence>
<feature type="compositionally biased region" description="Basic and acidic residues" evidence="1">
    <location>
        <begin position="79"/>
        <end position="99"/>
    </location>
</feature>
<keyword evidence="2" id="KW-0472">Membrane</keyword>
<accession>A0A926RVQ7</accession>
<evidence type="ECO:0000256" key="2">
    <source>
        <dbReference type="SAM" id="Phobius"/>
    </source>
</evidence>
<keyword evidence="2" id="KW-1133">Transmembrane helix</keyword>
<keyword evidence="4" id="KW-1185">Reference proteome</keyword>
<gene>
    <name evidence="3" type="ORF">IC620_15980</name>
</gene>
<evidence type="ECO:0000313" key="3">
    <source>
        <dbReference type="EMBL" id="MBD1373844.1"/>
    </source>
</evidence>
<dbReference type="RefSeq" id="WP_191142804.1">
    <property type="nucleotide sequence ID" value="NZ_JACXAH010000040.1"/>
</dbReference>
<name>A0A926RVQ7_9BACL</name>